<evidence type="ECO:0000259" key="9">
    <source>
        <dbReference type="PROSITE" id="PS50048"/>
    </source>
</evidence>
<dbReference type="Proteomes" id="UP001586593">
    <property type="component" value="Unassembled WGS sequence"/>
</dbReference>
<gene>
    <name evidence="10" type="ORF">VTK73DRAFT_3448</name>
</gene>
<dbReference type="InterPro" id="IPR001138">
    <property type="entry name" value="Zn2Cys6_DnaBD"/>
</dbReference>
<dbReference type="Pfam" id="PF04082">
    <property type="entry name" value="Fungal_trans"/>
    <property type="match status" value="1"/>
</dbReference>
<dbReference type="PANTHER" id="PTHR31313:SF4">
    <property type="entry name" value="CONIDIAL DEVELOPMENT PROTEIN FLUFFY"/>
    <property type="match status" value="1"/>
</dbReference>
<dbReference type="CDD" id="cd12148">
    <property type="entry name" value="fungal_TF_MHR"/>
    <property type="match status" value="1"/>
</dbReference>
<dbReference type="SMART" id="SM00066">
    <property type="entry name" value="GAL4"/>
    <property type="match status" value="1"/>
</dbReference>
<evidence type="ECO:0000313" key="11">
    <source>
        <dbReference type="Proteomes" id="UP001586593"/>
    </source>
</evidence>
<dbReference type="InterPro" id="IPR007219">
    <property type="entry name" value="XnlR_reg_dom"/>
</dbReference>
<evidence type="ECO:0000256" key="6">
    <source>
        <dbReference type="ARBA" id="ARBA00023163"/>
    </source>
</evidence>
<dbReference type="Gene3D" id="4.10.240.10">
    <property type="entry name" value="Zn(2)-C6 fungal-type DNA-binding domain"/>
    <property type="match status" value="1"/>
</dbReference>
<accession>A0ABR3WZ21</accession>
<feature type="region of interest" description="Disordered" evidence="8">
    <location>
        <begin position="100"/>
        <end position="176"/>
    </location>
</feature>
<dbReference type="CDD" id="cd00067">
    <property type="entry name" value="GAL4"/>
    <property type="match status" value="1"/>
</dbReference>
<protein>
    <recommendedName>
        <fullName evidence="9">Zn(2)-C6 fungal-type domain-containing protein</fullName>
    </recommendedName>
</protein>
<keyword evidence="5" id="KW-0238">DNA-binding</keyword>
<evidence type="ECO:0000256" key="5">
    <source>
        <dbReference type="ARBA" id="ARBA00023125"/>
    </source>
</evidence>
<organism evidence="10 11">
    <name type="scientific">Phialemonium thermophilum</name>
    <dbReference type="NCBI Taxonomy" id="223376"/>
    <lineage>
        <taxon>Eukaryota</taxon>
        <taxon>Fungi</taxon>
        <taxon>Dikarya</taxon>
        <taxon>Ascomycota</taxon>
        <taxon>Pezizomycotina</taxon>
        <taxon>Sordariomycetes</taxon>
        <taxon>Sordariomycetidae</taxon>
        <taxon>Cephalothecales</taxon>
        <taxon>Cephalothecaceae</taxon>
        <taxon>Phialemonium</taxon>
    </lineage>
</organism>
<dbReference type="Pfam" id="PF00172">
    <property type="entry name" value="Zn_clus"/>
    <property type="match status" value="1"/>
</dbReference>
<feature type="compositionally biased region" description="Polar residues" evidence="8">
    <location>
        <begin position="130"/>
        <end position="139"/>
    </location>
</feature>
<proteinExistence type="predicted"/>
<evidence type="ECO:0000256" key="4">
    <source>
        <dbReference type="ARBA" id="ARBA00023015"/>
    </source>
</evidence>
<dbReference type="PROSITE" id="PS50048">
    <property type="entry name" value="ZN2_CY6_FUNGAL_2"/>
    <property type="match status" value="1"/>
</dbReference>
<feature type="domain" description="Zn(2)-C6 fungal-type" evidence="9">
    <location>
        <begin position="10"/>
        <end position="39"/>
    </location>
</feature>
<keyword evidence="6" id="KW-0804">Transcription</keyword>
<keyword evidence="2" id="KW-0479">Metal-binding</keyword>
<evidence type="ECO:0000313" key="10">
    <source>
        <dbReference type="EMBL" id="KAL1868868.1"/>
    </source>
</evidence>
<dbReference type="InterPro" id="IPR036864">
    <property type="entry name" value="Zn2-C6_fun-type_DNA-bd_sf"/>
</dbReference>
<name>A0ABR3WZ21_9PEZI</name>
<evidence type="ECO:0000256" key="2">
    <source>
        <dbReference type="ARBA" id="ARBA00022723"/>
    </source>
</evidence>
<evidence type="ECO:0000256" key="7">
    <source>
        <dbReference type="ARBA" id="ARBA00023242"/>
    </source>
</evidence>
<feature type="compositionally biased region" description="Low complexity" evidence="8">
    <location>
        <begin position="145"/>
        <end position="164"/>
    </location>
</feature>
<reference evidence="10 11" key="1">
    <citation type="journal article" date="2024" name="Commun. Biol.">
        <title>Comparative genomic analysis of thermophilic fungi reveals convergent evolutionary adaptations and gene losses.</title>
        <authorList>
            <person name="Steindorff A.S."/>
            <person name="Aguilar-Pontes M.V."/>
            <person name="Robinson A.J."/>
            <person name="Andreopoulos B."/>
            <person name="LaButti K."/>
            <person name="Kuo A."/>
            <person name="Mondo S."/>
            <person name="Riley R."/>
            <person name="Otillar R."/>
            <person name="Haridas S."/>
            <person name="Lipzen A."/>
            <person name="Grimwood J."/>
            <person name="Schmutz J."/>
            <person name="Clum A."/>
            <person name="Reid I.D."/>
            <person name="Moisan M.C."/>
            <person name="Butler G."/>
            <person name="Nguyen T.T.M."/>
            <person name="Dewar K."/>
            <person name="Conant G."/>
            <person name="Drula E."/>
            <person name="Henrissat B."/>
            <person name="Hansel C."/>
            <person name="Singer S."/>
            <person name="Hutchinson M.I."/>
            <person name="de Vries R.P."/>
            <person name="Natvig D.O."/>
            <person name="Powell A.J."/>
            <person name="Tsang A."/>
            <person name="Grigoriev I.V."/>
        </authorList>
    </citation>
    <scope>NUCLEOTIDE SEQUENCE [LARGE SCALE GENOMIC DNA]</scope>
    <source>
        <strain evidence="10 11">ATCC 24622</strain>
    </source>
</reference>
<dbReference type="PANTHER" id="PTHR31313">
    <property type="entry name" value="TY1 ENHANCER ACTIVATOR"/>
    <property type="match status" value="1"/>
</dbReference>
<keyword evidence="7" id="KW-0539">Nucleus</keyword>
<comment type="caution">
    <text evidence="10">The sequence shown here is derived from an EMBL/GenBank/DDBJ whole genome shotgun (WGS) entry which is preliminary data.</text>
</comment>
<evidence type="ECO:0000256" key="3">
    <source>
        <dbReference type="ARBA" id="ARBA00022833"/>
    </source>
</evidence>
<sequence>MPKRSLTLNACTTCRKKRTKCDGNLPCSRCKSRQEPCHYEDREWQTKEHLRSELRRLKQQNQDFQAVFEGLLTPKQSSIVESLRAGESVSSIAQSLNGLSTADELYPTPGGSNSDGAEADEADPTAETPKWTNADSDCQSHARRPPIAILPSSLSHPSPKGSSADPPPSHLHAMMPPSYQDLFPANVSEASLEASTLDWNLPIDFSTPVSGPSSVYASSPGESTFLHYRHDSLGGLGGYATEHATTRGWTMSQDPSFERHLIDLFFAWEVAPFSMVYKPLFIRDYSQNRHQHCSSALVAAISSHACRYLTDDDVVKHGATFSWGDRLFLESKSSVYAENKSDLSSLQTLGLLALREMCSGRESEAEVLVREGLKRAAVLDHDDPFGGDENDYGRARTTVLSGLSSLARMICIITDQLSPLLSSPYIGGQKDKRGTLHAQVSIIDTWVGQGIENFQDPSLSDDRESHCLVKFVVELTSLVSSILSHVDRGTQDLAVVYQNCSNCYASISDSLKGSTTPTPYVLFAHMYFHFCLIVLFRPFVKRRFRGAGISPRTVCAEAAQAIVALTHSYARLFSLRRTPCLLPYFVFAAGLSEIGLKSEPDTTGLSSTGSSFGWGGVGLEVGPNPSAALFGPVAGPLDTSLSGDKFVAPPNFILPWGDSAFPVQDCVSQAVLQLVEMGAGHPAASQAGSVLANLQSVRKRSWASASEADRWLGEKLP</sequence>
<dbReference type="EMBL" id="JAZHXJ010000206">
    <property type="protein sequence ID" value="KAL1868868.1"/>
    <property type="molecule type" value="Genomic_DNA"/>
</dbReference>
<comment type="subcellular location">
    <subcellularLocation>
        <location evidence="1">Nucleus</location>
    </subcellularLocation>
</comment>
<dbReference type="PROSITE" id="PS00463">
    <property type="entry name" value="ZN2_CY6_FUNGAL_1"/>
    <property type="match status" value="1"/>
</dbReference>
<keyword evidence="3" id="KW-0862">Zinc</keyword>
<dbReference type="InterPro" id="IPR051615">
    <property type="entry name" value="Transcr_Regulatory_Elem"/>
</dbReference>
<keyword evidence="11" id="KW-1185">Reference proteome</keyword>
<evidence type="ECO:0000256" key="8">
    <source>
        <dbReference type="SAM" id="MobiDB-lite"/>
    </source>
</evidence>
<evidence type="ECO:0000256" key="1">
    <source>
        <dbReference type="ARBA" id="ARBA00004123"/>
    </source>
</evidence>
<keyword evidence="4" id="KW-0805">Transcription regulation</keyword>
<dbReference type="SUPFAM" id="SSF57701">
    <property type="entry name" value="Zn2/Cys6 DNA-binding domain"/>
    <property type="match status" value="1"/>
</dbReference>